<keyword evidence="4" id="KW-0804">Transcription</keyword>
<dbReference type="PANTHER" id="PTHR31391">
    <property type="entry name" value="B3 DOMAIN-CONTAINING PROTEIN OS11G0197600-RELATED"/>
    <property type="match status" value="1"/>
</dbReference>
<evidence type="ECO:0000256" key="4">
    <source>
        <dbReference type="ARBA" id="ARBA00023163"/>
    </source>
</evidence>
<proteinExistence type="predicted"/>
<dbReference type="PANTHER" id="PTHR31391:SF157">
    <property type="entry name" value="B3 DOMAIN-CONTAINING PROTEIN REM16"/>
    <property type="match status" value="1"/>
</dbReference>
<comment type="subcellular location">
    <subcellularLocation>
        <location evidence="1">Nucleus</location>
    </subcellularLocation>
</comment>
<dbReference type="InterPro" id="IPR003340">
    <property type="entry name" value="B3_DNA-bd"/>
</dbReference>
<feature type="domain" description="TF-B3" evidence="6">
    <location>
        <begin position="764"/>
        <end position="863"/>
    </location>
</feature>
<evidence type="ECO:0000256" key="5">
    <source>
        <dbReference type="ARBA" id="ARBA00023242"/>
    </source>
</evidence>
<dbReference type="EMBL" id="JAPFFM010000015">
    <property type="protein sequence ID" value="KAJ6709825.1"/>
    <property type="molecule type" value="Genomic_DNA"/>
</dbReference>
<reference evidence="7" key="2">
    <citation type="journal article" date="2023" name="Int. J. Mol. Sci.">
        <title>De Novo Assembly and Annotation of 11 Diverse Shrub Willow (Salix) Genomes Reveals Novel Gene Organization in Sex-Linked Regions.</title>
        <authorList>
            <person name="Hyden B."/>
            <person name="Feng K."/>
            <person name="Yates T.B."/>
            <person name="Jawdy S."/>
            <person name="Cereghino C."/>
            <person name="Smart L.B."/>
            <person name="Muchero W."/>
        </authorList>
    </citation>
    <scope>NUCLEOTIDE SEQUENCE</scope>
    <source>
        <tissue evidence="7">Shoot tip</tissue>
    </source>
</reference>
<feature type="domain" description="TF-B3" evidence="6">
    <location>
        <begin position="189"/>
        <end position="282"/>
    </location>
</feature>
<evidence type="ECO:0000259" key="6">
    <source>
        <dbReference type="PROSITE" id="PS50863"/>
    </source>
</evidence>
<feature type="domain" description="TF-B3" evidence="6">
    <location>
        <begin position="526"/>
        <end position="604"/>
    </location>
</feature>
<keyword evidence="5" id="KW-0539">Nucleus</keyword>
<dbReference type="CDD" id="cd10017">
    <property type="entry name" value="B3_DNA"/>
    <property type="match status" value="4"/>
</dbReference>
<gene>
    <name evidence="7" type="ORF">OIU74_010845</name>
</gene>
<keyword evidence="3" id="KW-0238">DNA-binding</keyword>
<dbReference type="PROSITE" id="PS50863">
    <property type="entry name" value="B3"/>
    <property type="match status" value="3"/>
</dbReference>
<dbReference type="GO" id="GO:0003677">
    <property type="term" value="F:DNA binding"/>
    <property type="evidence" value="ECO:0007669"/>
    <property type="project" value="UniProtKB-KW"/>
</dbReference>
<evidence type="ECO:0000256" key="2">
    <source>
        <dbReference type="ARBA" id="ARBA00023015"/>
    </source>
</evidence>
<dbReference type="SUPFAM" id="SSF101936">
    <property type="entry name" value="DNA-binding pseudobarrel domain"/>
    <property type="match status" value="4"/>
</dbReference>
<accession>A0A9Q0TDW4</accession>
<keyword evidence="2" id="KW-0805">Transcription regulation</keyword>
<dbReference type="AlphaFoldDB" id="A0A9Q0TDW4"/>
<name>A0A9Q0TDW4_9ROSI</name>
<dbReference type="Pfam" id="PF02362">
    <property type="entry name" value="B3"/>
    <property type="match status" value="4"/>
</dbReference>
<keyword evidence="8" id="KW-1185">Reference proteome</keyword>
<evidence type="ECO:0000256" key="1">
    <source>
        <dbReference type="ARBA" id="ARBA00004123"/>
    </source>
</evidence>
<reference evidence="7" key="1">
    <citation type="submission" date="2022-11" db="EMBL/GenBank/DDBJ databases">
        <authorList>
            <person name="Hyden B.L."/>
            <person name="Feng K."/>
            <person name="Yates T."/>
            <person name="Jawdy S."/>
            <person name="Smart L.B."/>
            <person name="Muchero W."/>
        </authorList>
    </citation>
    <scope>NUCLEOTIDE SEQUENCE</scope>
    <source>
        <tissue evidence="7">Shoot tip</tissue>
    </source>
</reference>
<evidence type="ECO:0000313" key="8">
    <source>
        <dbReference type="Proteomes" id="UP001151752"/>
    </source>
</evidence>
<evidence type="ECO:0000256" key="3">
    <source>
        <dbReference type="ARBA" id="ARBA00023125"/>
    </source>
</evidence>
<sequence length="873" mass="98423">MTQDIKLLIRSALKAYKCSSNRNPTSIGTREVTGSVGCSRHCPLHFWDSGSIGNARYFRREICSVEVLASSSPFTGTPNLSRSKLRLGCCWKIKGFSRGGTSAPHRVDGYCGDCQRLKLGCWLGLSLTLSQVERGGMLAAAGCCAAIGLGKDGDIVFETTGLELEKWEKKRARNARAGKRKYIGPYFQCIQFSQFLHSGFDQRLAIPEIFTRHLGRKLPDTVNLKGPSGSAWKVGLTTYNNTLFFNHGWQEFVKDHALEENDFLIFKYNGESNFDVLMLNMQSMCEKVASYFVKKYESTERGNGCRTKRKTIKSSAEVVFASPKGVAGGSQPEEFIENDTDAIPGGQPNDSRVTGKKICRGIKSTEATEEDVVRGFQQVECSYNDFDTITPLNQPTREEIETEPGQPVDTVLHHARRGRKVTEQEKRNAMQLAVRAVTANGFLILMKPTHVCRKFFMAIPSAWIVKRIPIKGNQDVILCFKDRAWHTRFFYRKSRDNGGLSAGWKKFALDNKLHEFDVCVFEPLDLAIPEIFTRHLGRKLPDTVNLKGPSGSAWKVGLTTYNNTLFFNHGWQEFVKDHALEENDFLIFKYNGESNFDVLMLNMQSMCEKVASYFVKKYESTERGNGCRTKRKTIKSSTEVVFASPKGVAGGSQPEEFIENDTDAIPGGQPNDSRVTGKKICRGIKSTEATEEDVVGGFQQVECSYNDFDTITPLNQPTREEIETEPGQPVDTVLHHARRGRKVTEQEKRNAMQLAVRAVTANGFLILMKPTHVCRKFFMTIPSAWIVKRIPIKGNQDVILRFKDRAWHTRFFYRKSRDNGGLSAGWKKFALDNKLHEFDVCVFEPLDLVNCPIILNINIFRVVEEATNYLIIG</sequence>
<protein>
    <submittedName>
        <fullName evidence="7">BINDING PROTEIN putative-RELATED</fullName>
    </submittedName>
</protein>
<dbReference type="Gene3D" id="2.40.330.10">
    <property type="entry name" value="DNA-binding pseudobarrel domain"/>
    <property type="match status" value="4"/>
</dbReference>
<comment type="caution">
    <text evidence="7">The sequence shown here is derived from an EMBL/GenBank/DDBJ whole genome shotgun (WGS) entry which is preliminary data.</text>
</comment>
<dbReference type="SMART" id="SM01019">
    <property type="entry name" value="B3"/>
    <property type="match status" value="3"/>
</dbReference>
<evidence type="ECO:0000313" key="7">
    <source>
        <dbReference type="EMBL" id="KAJ6709825.1"/>
    </source>
</evidence>
<dbReference type="GO" id="GO:0005634">
    <property type="term" value="C:nucleus"/>
    <property type="evidence" value="ECO:0007669"/>
    <property type="project" value="UniProtKB-SubCell"/>
</dbReference>
<organism evidence="7 8">
    <name type="scientific">Salix koriyanagi</name>
    <dbReference type="NCBI Taxonomy" id="2511006"/>
    <lineage>
        <taxon>Eukaryota</taxon>
        <taxon>Viridiplantae</taxon>
        <taxon>Streptophyta</taxon>
        <taxon>Embryophyta</taxon>
        <taxon>Tracheophyta</taxon>
        <taxon>Spermatophyta</taxon>
        <taxon>Magnoliopsida</taxon>
        <taxon>eudicotyledons</taxon>
        <taxon>Gunneridae</taxon>
        <taxon>Pentapetalae</taxon>
        <taxon>rosids</taxon>
        <taxon>fabids</taxon>
        <taxon>Malpighiales</taxon>
        <taxon>Salicaceae</taxon>
        <taxon>Saliceae</taxon>
        <taxon>Salix</taxon>
    </lineage>
</organism>
<dbReference type="InterPro" id="IPR015300">
    <property type="entry name" value="DNA-bd_pseudobarrel_sf"/>
</dbReference>
<dbReference type="InterPro" id="IPR044837">
    <property type="entry name" value="REM16-like"/>
</dbReference>
<dbReference type="Proteomes" id="UP001151752">
    <property type="component" value="Chromosome 2"/>
</dbReference>